<evidence type="ECO:0000313" key="8">
    <source>
        <dbReference type="EMBL" id="MCC2229427.1"/>
    </source>
</evidence>
<dbReference type="SUPFAM" id="SSF51905">
    <property type="entry name" value="FAD/NAD(P)-binding domain"/>
    <property type="match status" value="1"/>
</dbReference>
<feature type="domain" description="Dihydroprymidine dehydrogenase" evidence="7">
    <location>
        <begin position="24"/>
        <end position="137"/>
    </location>
</feature>
<keyword evidence="1" id="KW-0028">Amino-acid biosynthesis</keyword>
<dbReference type="PRINTS" id="PR00419">
    <property type="entry name" value="ADXRDTASE"/>
</dbReference>
<dbReference type="Proteomes" id="UP001198182">
    <property type="component" value="Unassembled WGS sequence"/>
</dbReference>
<feature type="domain" description="FAD/NAD(P)-binding" evidence="6">
    <location>
        <begin position="382"/>
        <end position="477"/>
    </location>
</feature>
<evidence type="ECO:0000256" key="4">
    <source>
        <dbReference type="ARBA" id="ARBA00029440"/>
    </source>
</evidence>
<evidence type="ECO:0000313" key="9">
    <source>
        <dbReference type="Proteomes" id="UP001198182"/>
    </source>
</evidence>
<dbReference type="GO" id="GO:0016639">
    <property type="term" value="F:oxidoreductase activity, acting on the CH-NH2 group of donors, NAD or NADP as acceptor"/>
    <property type="evidence" value="ECO:0007669"/>
    <property type="project" value="InterPro"/>
</dbReference>
<evidence type="ECO:0000256" key="2">
    <source>
        <dbReference type="ARBA" id="ARBA00023002"/>
    </source>
</evidence>
<evidence type="ECO:0000259" key="6">
    <source>
        <dbReference type="Pfam" id="PF07992"/>
    </source>
</evidence>
<keyword evidence="2" id="KW-0560">Oxidoreductase</keyword>
<dbReference type="PANTHER" id="PTHR43100:SF3">
    <property type="entry name" value="FAD_NAD(P)-BINDING DOMAIN-CONTAINING PROTEIN"/>
    <property type="match status" value="1"/>
</dbReference>
<dbReference type="SUPFAM" id="SSF46548">
    <property type="entry name" value="alpha-helical ferredoxin"/>
    <property type="match status" value="1"/>
</dbReference>
<dbReference type="Gene3D" id="3.50.50.60">
    <property type="entry name" value="FAD/NAD(P)-binding domain"/>
    <property type="match status" value="2"/>
</dbReference>
<dbReference type="InterPro" id="IPR009051">
    <property type="entry name" value="Helical_ferredxn"/>
</dbReference>
<feature type="domain" description="FAD/NAD(P)-binding" evidence="6">
    <location>
        <begin position="153"/>
        <end position="333"/>
    </location>
</feature>
<evidence type="ECO:0000259" key="7">
    <source>
        <dbReference type="Pfam" id="PF14691"/>
    </source>
</evidence>
<evidence type="ECO:0000256" key="5">
    <source>
        <dbReference type="SAM" id="MobiDB-lite"/>
    </source>
</evidence>
<sequence>MGKPTGFLEYKRKNNREERPEERIQHYNEFHQPLPERERREQASRCTDCGVPFCQAGMDFDGGTVGCPLNNLIPEWNDFLYRGNYQQAFHRLMKTSNFPEFTSRVCPGLCEEACTGNLYKGAVTVRDNELAIIEWGYANGKMDPHPPTVRTGKKVVVVGSGPAGLAVADQLNRRGHSVTVLEKEDRIGGLLMYGIPNMKLEKWVIDRRRVRMEADGVEFLTGVCVGKDVTPKQLEEQYDAVILACGAPVPRDLPVPGREGKGIGFAVPYLTASTKSLLDGIKLDPFMNAKGKRVLVIGGGDTANDCIGTAVRQGAKKITQFLRREEEPLTRAADNPWPEPPVVRKDGYGQQECVAVYGKDPRSYATRVKEFVLDEGGKVKAAIGIKLERVIDEATGKKITRDIEGSEFEVKCDMVLIAAGFTGADSALAESFGLHTDKKGNVPGTCPASHKTAVPHVFVAGDMRRGASLVVWAIREGRETAREVDTYLMGYSNLA</sequence>
<dbReference type="Pfam" id="PF14691">
    <property type="entry name" value="Fer4_20"/>
    <property type="match status" value="1"/>
</dbReference>
<accession>A0AAE3E6L1</accession>
<gene>
    <name evidence="8" type="ORF">LKD81_00230</name>
</gene>
<name>A0AAE3E6L1_9FIRM</name>
<dbReference type="InterPro" id="IPR051394">
    <property type="entry name" value="Glutamate_Synthase"/>
</dbReference>
<keyword evidence="9" id="KW-1185">Reference proteome</keyword>
<reference evidence="8" key="1">
    <citation type="submission" date="2021-10" db="EMBL/GenBank/DDBJ databases">
        <title>Anaerobic single-cell dispensing facilitates the cultivation of human gut bacteria.</title>
        <authorList>
            <person name="Afrizal A."/>
        </authorList>
    </citation>
    <scope>NUCLEOTIDE SEQUENCE</scope>
    <source>
        <strain evidence="8">CLA-AA-H215</strain>
    </source>
</reference>
<dbReference type="NCBIfam" id="TIGR01317">
    <property type="entry name" value="GOGAT_sm_gam"/>
    <property type="match status" value="1"/>
</dbReference>
<feature type="compositionally biased region" description="Basic and acidic residues" evidence="5">
    <location>
        <begin position="9"/>
        <end position="25"/>
    </location>
</feature>
<dbReference type="PANTHER" id="PTHR43100">
    <property type="entry name" value="GLUTAMATE SYNTHASE [NADPH] SMALL CHAIN"/>
    <property type="match status" value="1"/>
</dbReference>
<dbReference type="InterPro" id="IPR036188">
    <property type="entry name" value="FAD/NAD-bd_sf"/>
</dbReference>
<evidence type="ECO:0000256" key="1">
    <source>
        <dbReference type="ARBA" id="ARBA00022605"/>
    </source>
</evidence>
<proteinExistence type="predicted"/>
<dbReference type="InterPro" id="IPR023753">
    <property type="entry name" value="FAD/NAD-binding_dom"/>
</dbReference>
<dbReference type="Pfam" id="PF07992">
    <property type="entry name" value="Pyr_redox_2"/>
    <property type="match status" value="2"/>
</dbReference>
<comment type="pathway">
    <text evidence="4">Amino-acid biosynthesis.</text>
</comment>
<dbReference type="InterPro" id="IPR028261">
    <property type="entry name" value="DPD_II"/>
</dbReference>
<dbReference type="GO" id="GO:0006537">
    <property type="term" value="P:glutamate biosynthetic process"/>
    <property type="evidence" value="ECO:0007669"/>
    <property type="project" value="UniProtKB-KW"/>
</dbReference>
<comment type="caution">
    <text evidence="8">The sequence shown here is derived from an EMBL/GenBank/DDBJ whole genome shotgun (WGS) entry which is preliminary data.</text>
</comment>
<dbReference type="Gene3D" id="1.10.1060.10">
    <property type="entry name" value="Alpha-helical ferredoxin"/>
    <property type="match status" value="1"/>
</dbReference>
<dbReference type="GO" id="GO:0051536">
    <property type="term" value="F:iron-sulfur cluster binding"/>
    <property type="evidence" value="ECO:0007669"/>
    <property type="project" value="InterPro"/>
</dbReference>
<dbReference type="AlphaFoldDB" id="A0AAE3E6L1"/>
<keyword evidence="3" id="KW-0314">Glutamate biosynthesis</keyword>
<feature type="region of interest" description="Disordered" evidence="5">
    <location>
        <begin position="1"/>
        <end position="25"/>
    </location>
</feature>
<evidence type="ECO:0000256" key="3">
    <source>
        <dbReference type="ARBA" id="ARBA00023164"/>
    </source>
</evidence>
<dbReference type="InterPro" id="IPR006005">
    <property type="entry name" value="Glut_synth_ssu1"/>
</dbReference>
<dbReference type="RefSeq" id="WP_308452262.1">
    <property type="nucleotide sequence ID" value="NZ_JAJEQR010000001.1"/>
</dbReference>
<protein>
    <submittedName>
        <fullName evidence="8">Glutamate synthase subunit beta</fullName>
    </submittedName>
</protein>
<organism evidence="8 9">
    <name type="scientific">Hominifimenecus microfluidus</name>
    <dbReference type="NCBI Taxonomy" id="2885348"/>
    <lineage>
        <taxon>Bacteria</taxon>
        <taxon>Bacillati</taxon>
        <taxon>Bacillota</taxon>
        <taxon>Clostridia</taxon>
        <taxon>Lachnospirales</taxon>
        <taxon>Lachnospiraceae</taxon>
        <taxon>Hominifimenecus</taxon>
    </lineage>
</organism>
<dbReference type="SUPFAM" id="SSF51971">
    <property type="entry name" value="Nucleotide-binding domain"/>
    <property type="match status" value="1"/>
</dbReference>
<dbReference type="EMBL" id="JAJEQR010000001">
    <property type="protein sequence ID" value="MCC2229427.1"/>
    <property type="molecule type" value="Genomic_DNA"/>
</dbReference>